<dbReference type="GO" id="GO:0016887">
    <property type="term" value="F:ATP hydrolysis activity"/>
    <property type="evidence" value="ECO:0007669"/>
    <property type="project" value="InterPro"/>
</dbReference>
<dbReference type="AlphaFoldDB" id="A0A6J4VDM1"/>
<evidence type="ECO:0000313" key="8">
    <source>
        <dbReference type="EMBL" id="CAA9576109.1"/>
    </source>
</evidence>
<gene>
    <name evidence="8" type="ORF">AVDCRST_MAG19-3377</name>
</gene>
<dbReference type="Gene3D" id="3.40.50.300">
    <property type="entry name" value="P-loop containing nucleotide triphosphate hydrolases"/>
    <property type="match status" value="1"/>
</dbReference>
<dbReference type="PANTHER" id="PTHR43820:SF4">
    <property type="entry name" value="HIGH-AFFINITY BRANCHED-CHAIN AMINO ACID TRANSPORT ATP-BINDING PROTEIN LIVF"/>
    <property type="match status" value="1"/>
</dbReference>
<dbReference type="Pfam" id="PF00005">
    <property type="entry name" value="ABC_tran"/>
    <property type="match status" value="1"/>
</dbReference>
<evidence type="ECO:0000256" key="5">
    <source>
        <dbReference type="ARBA" id="ARBA00022970"/>
    </source>
</evidence>
<evidence type="ECO:0000256" key="1">
    <source>
        <dbReference type="ARBA" id="ARBA00005417"/>
    </source>
</evidence>
<evidence type="ECO:0000259" key="7">
    <source>
        <dbReference type="PROSITE" id="PS50893"/>
    </source>
</evidence>
<evidence type="ECO:0000256" key="6">
    <source>
        <dbReference type="SAM" id="MobiDB-lite"/>
    </source>
</evidence>
<dbReference type="PIRSF" id="PIRSF039137">
    <property type="entry name" value="ABC_branched_ATPase"/>
    <property type="match status" value="1"/>
</dbReference>
<proteinExistence type="inferred from homology"/>
<organism evidence="8">
    <name type="scientific">uncultured Thermomicrobiales bacterium</name>
    <dbReference type="NCBI Taxonomy" id="1645740"/>
    <lineage>
        <taxon>Bacteria</taxon>
        <taxon>Pseudomonadati</taxon>
        <taxon>Thermomicrobiota</taxon>
        <taxon>Thermomicrobia</taxon>
        <taxon>Thermomicrobiales</taxon>
        <taxon>environmental samples</taxon>
    </lineage>
</organism>
<keyword evidence="2" id="KW-0813">Transport</keyword>
<dbReference type="CDD" id="cd03224">
    <property type="entry name" value="ABC_TM1139_LivF_branched"/>
    <property type="match status" value="1"/>
</dbReference>
<sequence length="259" mass="27599">MNGRKDAGQTQGPLRDGGPGSPAPPLLAVEEIRVYYGAIQAVRGVSLDVRERELVALLGSNGAGKTTTLRTISGLFRPRSGKITYDGADLTKLAPHRIVAAGISQSPEGRQIFGSLTVRENLLLGATPRKDRKGLGGDLERVFDLFPVLKERLAQAGGTLSGGEQQMLAMGRALMARPRLLLLDEPSLGLAPLMVRRIFEVVSRLKAEGVTILLVEQNARKALEVADRAYVLETGTVVLSGTGLELAANPEVERAYLGA</sequence>
<dbReference type="InterPro" id="IPR027417">
    <property type="entry name" value="P-loop_NTPase"/>
</dbReference>
<reference evidence="8" key="1">
    <citation type="submission" date="2020-02" db="EMBL/GenBank/DDBJ databases">
        <authorList>
            <person name="Meier V. D."/>
        </authorList>
    </citation>
    <scope>NUCLEOTIDE SEQUENCE</scope>
    <source>
        <strain evidence="8">AVDCRST_MAG19</strain>
    </source>
</reference>
<accession>A0A6J4VDM1</accession>
<dbReference type="GO" id="GO:0005524">
    <property type="term" value="F:ATP binding"/>
    <property type="evidence" value="ECO:0007669"/>
    <property type="project" value="UniProtKB-KW"/>
</dbReference>
<evidence type="ECO:0000256" key="3">
    <source>
        <dbReference type="ARBA" id="ARBA00022741"/>
    </source>
</evidence>
<dbReference type="InterPro" id="IPR003593">
    <property type="entry name" value="AAA+_ATPase"/>
</dbReference>
<feature type="region of interest" description="Disordered" evidence="6">
    <location>
        <begin position="1"/>
        <end position="23"/>
    </location>
</feature>
<keyword evidence="3" id="KW-0547">Nucleotide-binding</keyword>
<dbReference type="SUPFAM" id="SSF52540">
    <property type="entry name" value="P-loop containing nucleoside triphosphate hydrolases"/>
    <property type="match status" value="1"/>
</dbReference>
<dbReference type="InterPro" id="IPR030660">
    <property type="entry name" value="ABC_branched_ATPase_LivF/BraG"/>
</dbReference>
<dbReference type="InterPro" id="IPR052156">
    <property type="entry name" value="BCAA_Transport_ATP-bd_LivF"/>
</dbReference>
<dbReference type="GO" id="GO:0015658">
    <property type="term" value="F:branched-chain amino acid transmembrane transporter activity"/>
    <property type="evidence" value="ECO:0007669"/>
    <property type="project" value="InterPro"/>
</dbReference>
<dbReference type="PROSITE" id="PS00211">
    <property type="entry name" value="ABC_TRANSPORTER_1"/>
    <property type="match status" value="1"/>
</dbReference>
<dbReference type="GO" id="GO:0015807">
    <property type="term" value="P:L-amino acid transport"/>
    <property type="evidence" value="ECO:0007669"/>
    <property type="project" value="TreeGrafter"/>
</dbReference>
<keyword evidence="5" id="KW-0029">Amino-acid transport</keyword>
<dbReference type="PROSITE" id="PS50893">
    <property type="entry name" value="ABC_TRANSPORTER_2"/>
    <property type="match status" value="1"/>
</dbReference>
<name>A0A6J4VDM1_9BACT</name>
<dbReference type="SMART" id="SM00382">
    <property type="entry name" value="AAA"/>
    <property type="match status" value="1"/>
</dbReference>
<evidence type="ECO:0000256" key="2">
    <source>
        <dbReference type="ARBA" id="ARBA00022448"/>
    </source>
</evidence>
<dbReference type="InterPro" id="IPR017871">
    <property type="entry name" value="ABC_transporter-like_CS"/>
</dbReference>
<dbReference type="InterPro" id="IPR003439">
    <property type="entry name" value="ABC_transporter-like_ATP-bd"/>
</dbReference>
<keyword evidence="4 8" id="KW-0067">ATP-binding</keyword>
<dbReference type="PANTHER" id="PTHR43820">
    <property type="entry name" value="HIGH-AFFINITY BRANCHED-CHAIN AMINO ACID TRANSPORT ATP-BINDING PROTEIN LIVF"/>
    <property type="match status" value="1"/>
</dbReference>
<feature type="domain" description="ABC transporter" evidence="7">
    <location>
        <begin position="27"/>
        <end position="259"/>
    </location>
</feature>
<protein>
    <submittedName>
        <fullName evidence="8">Branched-chain amino acid transport ATP-binding protein LivF</fullName>
    </submittedName>
</protein>
<comment type="similarity">
    <text evidence="1">Belongs to the ABC transporter superfamily.</text>
</comment>
<evidence type="ECO:0000256" key="4">
    <source>
        <dbReference type="ARBA" id="ARBA00022840"/>
    </source>
</evidence>
<dbReference type="EMBL" id="CADCWL010000186">
    <property type="protein sequence ID" value="CAA9576109.1"/>
    <property type="molecule type" value="Genomic_DNA"/>
</dbReference>